<gene>
    <name evidence="2" type="ORF">WM2015_1509</name>
</gene>
<evidence type="ECO:0000313" key="2">
    <source>
        <dbReference type="EMBL" id="AKS41880.1"/>
    </source>
</evidence>
<keyword evidence="1" id="KW-0472">Membrane</keyword>
<organism evidence="2 3">
    <name type="scientific">Wenzhouxiangella marina</name>
    <dbReference type="NCBI Taxonomy" id="1579979"/>
    <lineage>
        <taxon>Bacteria</taxon>
        <taxon>Pseudomonadati</taxon>
        <taxon>Pseudomonadota</taxon>
        <taxon>Gammaproteobacteria</taxon>
        <taxon>Chromatiales</taxon>
        <taxon>Wenzhouxiangellaceae</taxon>
        <taxon>Wenzhouxiangella</taxon>
    </lineage>
</organism>
<dbReference type="KEGG" id="wma:WM2015_1509"/>
<dbReference type="STRING" id="1579979.WM2015_1509"/>
<dbReference type="Proteomes" id="UP000066624">
    <property type="component" value="Chromosome"/>
</dbReference>
<keyword evidence="3" id="KW-1185">Reference proteome</keyword>
<sequence>MIFDIFIMTPVAAFLVWLYRYSAPPGRSAAQRRVDTLILLVALLGGTTLLLYLHATLGPEFEGLARNITAVVSAYLFMIAVFGLGWGLRHRFRAPSF</sequence>
<feature type="transmembrane region" description="Helical" evidence="1">
    <location>
        <begin position="34"/>
        <end position="55"/>
    </location>
</feature>
<dbReference type="AlphaFoldDB" id="A0A0K0XW30"/>
<feature type="transmembrane region" description="Helical" evidence="1">
    <location>
        <begin position="67"/>
        <end position="88"/>
    </location>
</feature>
<reference evidence="2 3" key="1">
    <citation type="submission" date="2015-07" db="EMBL/GenBank/DDBJ databases">
        <authorList>
            <person name="Noorani M."/>
        </authorList>
    </citation>
    <scope>NUCLEOTIDE SEQUENCE [LARGE SCALE GENOMIC DNA]</scope>
    <source>
        <strain evidence="2 3">KCTC 42284</strain>
    </source>
</reference>
<keyword evidence="1" id="KW-0812">Transmembrane</keyword>
<name>A0A0K0XW30_9GAMM</name>
<evidence type="ECO:0000313" key="3">
    <source>
        <dbReference type="Proteomes" id="UP000066624"/>
    </source>
</evidence>
<proteinExistence type="predicted"/>
<protein>
    <submittedName>
        <fullName evidence="2">Uncharacterized protein</fullName>
    </submittedName>
</protein>
<dbReference type="EMBL" id="CP012154">
    <property type="protein sequence ID" value="AKS41880.1"/>
    <property type="molecule type" value="Genomic_DNA"/>
</dbReference>
<evidence type="ECO:0000256" key="1">
    <source>
        <dbReference type="SAM" id="Phobius"/>
    </source>
</evidence>
<accession>A0A0K0XW30</accession>
<feature type="transmembrane region" description="Helical" evidence="1">
    <location>
        <begin position="6"/>
        <end position="22"/>
    </location>
</feature>
<keyword evidence="1" id="KW-1133">Transmembrane helix</keyword>